<evidence type="ECO:0008006" key="3">
    <source>
        <dbReference type="Google" id="ProtNLM"/>
    </source>
</evidence>
<dbReference type="Proteomes" id="UP001159427">
    <property type="component" value="Unassembled WGS sequence"/>
</dbReference>
<reference evidence="1 2" key="1">
    <citation type="submission" date="2022-05" db="EMBL/GenBank/DDBJ databases">
        <authorList>
            <consortium name="Genoscope - CEA"/>
            <person name="William W."/>
        </authorList>
    </citation>
    <scope>NUCLEOTIDE SEQUENCE [LARGE SCALE GENOMIC DNA]</scope>
</reference>
<dbReference type="EMBL" id="CALNXI010000126">
    <property type="protein sequence ID" value="CAH3019797.1"/>
    <property type="molecule type" value="Genomic_DNA"/>
</dbReference>
<protein>
    <recommendedName>
        <fullName evidence="3">Reverse transcriptase domain-containing protein</fullName>
    </recommendedName>
</protein>
<proteinExistence type="predicted"/>
<comment type="caution">
    <text evidence="1">The sequence shown here is derived from an EMBL/GenBank/DDBJ whole genome shotgun (WGS) entry which is preliminary data.</text>
</comment>
<accession>A0ABN8LWG0</accession>
<organism evidence="1 2">
    <name type="scientific">Porites evermanni</name>
    <dbReference type="NCBI Taxonomy" id="104178"/>
    <lineage>
        <taxon>Eukaryota</taxon>
        <taxon>Metazoa</taxon>
        <taxon>Cnidaria</taxon>
        <taxon>Anthozoa</taxon>
        <taxon>Hexacorallia</taxon>
        <taxon>Scleractinia</taxon>
        <taxon>Fungiina</taxon>
        <taxon>Poritidae</taxon>
        <taxon>Porites</taxon>
    </lineage>
</organism>
<keyword evidence="2" id="KW-1185">Reference proteome</keyword>
<name>A0ABN8LWG0_9CNID</name>
<evidence type="ECO:0000313" key="1">
    <source>
        <dbReference type="EMBL" id="CAH3019797.1"/>
    </source>
</evidence>
<sequence>MDKGLISGLNLTDYRKAFDLIGQATLLKKLSIYGVSGRSLQWGDLPLDVSKSTVKIYADDTTQVAFGRTVEGVETIFTRELRLLSRRADENNMVLNHSKTKSIIVCTKPKFRGLDGENLKTIKANMIL</sequence>
<gene>
    <name evidence="1" type="ORF">PEVE_00004196</name>
</gene>
<evidence type="ECO:0000313" key="2">
    <source>
        <dbReference type="Proteomes" id="UP001159427"/>
    </source>
</evidence>